<name>A0A4Q1HMY0_9BURK</name>
<dbReference type="Proteomes" id="UP000290849">
    <property type="component" value="Unassembled WGS sequence"/>
</dbReference>
<dbReference type="Pfam" id="PF08352">
    <property type="entry name" value="oligo_HPY"/>
    <property type="match status" value="2"/>
</dbReference>
<dbReference type="PROSITE" id="PS00211">
    <property type="entry name" value="ABC_TRANSPORTER_1"/>
    <property type="match status" value="2"/>
</dbReference>
<dbReference type="GO" id="GO:0055085">
    <property type="term" value="P:transmembrane transport"/>
    <property type="evidence" value="ECO:0007669"/>
    <property type="project" value="UniProtKB-ARBA"/>
</dbReference>
<dbReference type="Gene3D" id="3.40.50.300">
    <property type="entry name" value="P-loop containing nucleotide triphosphate hydrolases"/>
    <property type="match status" value="2"/>
</dbReference>
<keyword evidence="6 10" id="KW-0067">ATP-binding</keyword>
<dbReference type="GO" id="GO:0005524">
    <property type="term" value="F:ATP binding"/>
    <property type="evidence" value="ECO:0007669"/>
    <property type="project" value="UniProtKB-KW"/>
</dbReference>
<comment type="caution">
    <text evidence="10">The sequence shown here is derived from an EMBL/GenBank/DDBJ whole genome shotgun (WGS) entry which is preliminary data.</text>
</comment>
<proteinExistence type="inferred from homology"/>
<protein>
    <submittedName>
        <fullName evidence="10">ABC transporter ATP-binding protein</fullName>
    </submittedName>
</protein>
<dbReference type="NCBIfam" id="NF007739">
    <property type="entry name" value="PRK10419.1"/>
    <property type="match status" value="2"/>
</dbReference>
<evidence type="ECO:0000256" key="7">
    <source>
        <dbReference type="ARBA" id="ARBA00023136"/>
    </source>
</evidence>
<dbReference type="InterPro" id="IPR017871">
    <property type="entry name" value="ABC_transporter-like_CS"/>
</dbReference>
<reference evidence="10 11" key="1">
    <citation type="journal article" date="2017" name="Int. J. Syst. Evol. Microbiol.">
        <title>Achromobacter aloeverae sp. nov., isolated from the root of Aloe vera (L.) Burm.f.</title>
        <authorList>
            <person name="Kuncharoen N."/>
            <person name="Muramatsu Y."/>
            <person name="Shibata C."/>
            <person name="Kamakura Y."/>
            <person name="Nakagawa Y."/>
            <person name="Tanasupawat S."/>
        </authorList>
    </citation>
    <scope>NUCLEOTIDE SEQUENCE [LARGE SCALE GENOMIC DNA]</scope>
    <source>
        <strain evidence="10 11">AVA-1</strain>
    </source>
</reference>
<evidence type="ECO:0000256" key="3">
    <source>
        <dbReference type="ARBA" id="ARBA00022448"/>
    </source>
</evidence>
<keyword evidence="11" id="KW-1185">Reference proteome</keyword>
<accession>A0A4Q1HMY0</accession>
<dbReference type="GO" id="GO:0015833">
    <property type="term" value="P:peptide transport"/>
    <property type="evidence" value="ECO:0007669"/>
    <property type="project" value="InterPro"/>
</dbReference>
<dbReference type="InterPro" id="IPR050388">
    <property type="entry name" value="ABC_Ni/Peptide_Import"/>
</dbReference>
<feature type="domain" description="ABC transporter" evidence="9">
    <location>
        <begin position="18"/>
        <end position="268"/>
    </location>
</feature>
<dbReference type="RefSeq" id="WP_129148307.1">
    <property type="nucleotide sequence ID" value="NZ_JBHSDO010000016.1"/>
</dbReference>
<keyword evidence="3" id="KW-0813">Transport</keyword>
<dbReference type="PANTHER" id="PTHR43297">
    <property type="entry name" value="OLIGOPEPTIDE TRANSPORT ATP-BINDING PROTEIN APPD"/>
    <property type="match status" value="1"/>
</dbReference>
<dbReference type="PROSITE" id="PS50893">
    <property type="entry name" value="ABC_TRANSPORTER_2"/>
    <property type="match status" value="2"/>
</dbReference>
<comment type="subcellular location">
    <subcellularLocation>
        <location evidence="1">Cell inner membrane</location>
        <topology evidence="1">Peripheral membrane protein</topology>
    </subcellularLocation>
</comment>
<sequence>MTLSTSSSASTSAAAPLLSIRDLTIALPAGGDRPHAVRNISFDIRPGEILCIVGESGSGKSMSANAIMGLLPDYLRPQGGQILFGGRDLLQLDEDTLRGMRGREMAMIFQEPLSALNPLLTVGDQIDEVMRVHDVGTAESRQARVLELLEFVGLPEPATLRHAWPFRLSGGQRQRVMIAMALALEPRLLIADEPTTALDVTTQAQILALIARIQREKGMGVMFVTHDFGVVAEIADRVAVMEKGILVEEGPAEQVLNRPRHPYTRRLIAAVPSQQASAGERRGAGPRPVLEVRHLNKIYAASGGLFQKKRVVHAVNDVSFSVGRGQTLGIVGESGSGKSTIGKCLLKLLEIDGGEMLFDGEDIAPLSEARFRPQRCKIQMIFQDPFASLNPRQTVGRILCDGPLANGVARAQAEQRARELLKLVELDPSAFDRYPVEFSGGQRQRIGIARALAMEPQLIVADESVSALDVSVQAQVLKLLRDVQQRLQLALIFITHDLRVAAQICDHLLVMHRGRVVEQGPPARIFDDPQHAYTRQLIAAMPGRDWDPAAAVTTDTATASTAPAPAAAAMHQAAVPHVPHAPHLPPATAHKAT</sequence>
<dbReference type="InterPro" id="IPR027417">
    <property type="entry name" value="P-loop_NTPase"/>
</dbReference>
<dbReference type="CDD" id="cd03257">
    <property type="entry name" value="ABC_NikE_OppD_transporters"/>
    <property type="match status" value="2"/>
</dbReference>
<dbReference type="AlphaFoldDB" id="A0A4Q1HMY0"/>
<evidence type="ECO:0000313" key="11">
    <source>
        <dbReference type="Proteomes" id="UP000290849"/>
    </source>
</evidence>
<evidence type="ECO:0000256" key="1">
    <source>
        <dbReference type="ARBA" id="ARBA00004417"/>
    </source>
</evidence>
<dbReference type="InterPro" id="IPR003439">
    <property type="entry name" value="ABC_transporter-like_ATP-bd"/>
</dbReference>
<evidence type="ECO:0000313" key="10">
    <source>
        <dbReference type="EMBL" id="RXN92344.1"/>
    </source>
</evidence>
<dbReference type="InterPro" id="IPR013563">
    <property type="entry name" value="Oligopep_ABC_C"/>
</dbReference>
<dbReference type="NCBIfam" id="NF008453">
    <property type="entry name" value="PRK11308.1"/>
    <property type="match status" value="2"/>
</dbReference>
<dbReference type="FunFam" id="3.40.50.300:FF:000016">
    <property type="entry name" value="Oligopeptide ABC transporter ATP-binding component"/>
    <property type="match status" value="2"/>
</dbReference>
<dbReference type="GO" id="GO:0016887">
    <property type="term" value="F:ATP hydrolysis activity"/>
    <property type="evidence" value="ECO:0007669"/>
    <property type="project" value="InterPro"/>
</dbReference>
<dbReference type="EMBL" id="PYAL01000001">
    <property type="protein sequence ID" value="RXN92344.1"/>
    <property type="molecule type" value="Genomic_DNA"/>
</dbReference>
<dbReference type="SMART" id="SM00382">
    <property type="entry name" value="AAA"/>
    <property type="match status" value="2"/>
</dbReference>
<dbReference type="SUPFAM" id="SSF52540">
    <property type="entry name" value="P-loop containing nucleoside triphosphate hydrolases"/>
    <property type="match status" value="2"/>
</dbReference>
<organism evidence="10 11">
    <name type="scientific">Achromobacter aloeverae</name>
    <dbReference type="NCBI Taxonomy" id="1750518"/>
    <lineage>
        <taxon>Bacteria</taxon>
        <taxon>Pseudomonadati</taxon>
        <taxon>Pseudomonadota</taxon>
        <taxon>Betaproteobacteria</taxon>
        <taxon>Burkholderiales</taxon>
        <taxon>Alcaligenaceae</taxon>
        <taxon>Achromobacter</taxon>
    </lineage>
</organism>
<keyword evidence="4" id="KW-1003">Cell membrane</keyword>
<evidence type="ECO:0000256" key="2">
    <source>
        <dbReference type="ARBA" id="ARBA00005417"/>
    </source>
</evidence>
<feature type="domain" description="ABC transporter" evidence="9">
    <location>
        <begin position="290"/>
        <end position="538"/>
    </location>
</feature>
<evidence type="ECO:0000256" key="6">
    <source>
        <dbReference type="ARBA" id="ARBA00022840"/>
    </source>
</evidence>
<evidence type="ECO:0000256" key="5">
    <source>
        <dbReference type="ARBA" id="ARBA00022741"/>
    </source>
</evidence>
<dbReference type="PANTHER" id="PTHR43297:SF2">
    <property type="entry name" value="DIPEPTIDE TRANSPORT ATP-BINDING PROTEIN DPPD"/>
    <property type="match status" value="1"/>
</dbReference>
<dbReference type="InterPro" id="IPR003593">
    <property type="entry name" value="AAA+_ATPase"/>
</dbReference>
<gene>
    <name evidence="10" type="ORF">C7R54_00835</name>
</gene>
<evidence type="ECO:0000256" key="4">
    <source>
        <dbReference type="ARBA" id="ARBA00022475"/>
    </source>
</evidence>
<dbReference type="GO" id="GO:0005886">
    <property type="term" value="C:plasma membrane"/>
    <property type="evidence" value="ECO:0007669"/>
    <property type="project" value="UniProtKB-SubCell"/>
</dbReference>
<dbReference type="Pfam" id="PF00005">
    <property type="entry name" value="ABC_tran"/>
    <property type="match status" value="2"/>
</dbReference>
<evidence type="ECO:0000256" key="8">
    <source>
        <dbReference type="SAM" id="MobiDB-lite"/>
    </source>
</evidence>
<keyword evidence="7" id="KW-0472">Membrane</keyword>
<keyword evidence="5" id="KW-0547">Nucleotide-binding</keyword>
<dbReference type="OrthoDB" id="9802772at2"/>
<comment type="similarity">
    <text evidence="2">Belongs to the ABC transporter superfamily.</text>
</comment>
<evidence type="ECO:0000259" key="9">
    <source>
        <dbReference type="PROSITE" id="PS50893"/>
    </source>
</evidence>
<feature type="compositionally biased region" description="Low complexity" evidence="8">
    <location>
        <begin position="554"/>
        <end position="578"/>
    </location>
</feature>
<feature type="region of interest" description="Disordered" evidence="8">
    <location>
        <begin position="554"/>
        <end position="593"/>
    </location>
</feature>